<accession>A0A1I7VZM8</accession>
<sequence>MEQLKCSESTTIQLKDRFRHITAVTVQIYKLEGNNWRELTNDFVLLHMYYDEEDHEAKLVAIDGIKLIVRGFVLSSNLQLVRPTKKFVHFISSKQGRSEMYGFGFQQVCEVERFLQLFSIVHRRLHILSRTVIQSGSGCNKRHPSISCTKSQPLCPTSPSTASSESSRHIPWITNDRCLLASKNDAHTVPLFAMRDSPWREQMSQADIDVNLQHIEKGMQELSFASDVSVTAPNFTLTSSLSTQTSVDVRSNFYCGNSATSFDSNPDTARPVEQKQYQLWSTPPWNALLEQGVNNNQANITSTWNSLLDH</sequence>
<protein>
    <submittedName>
        <fullName evidence="2">IRS-type PTB domain-containing protein</fullName>
    </submittedName>
</protein>
<proteinExistence type="predicted"/>
<dbReference type="Proteomes" id="UP000095285">
    <property type="component" value="Unassembled WGS sequence"/>
</dbReference>
<reference evidence="2" key="2">
    <citation type="submission" date="2016-11" db="UniProtKB">
        <authorList>
            <consortium name="WormBaseParasite"/>
        </authorList>
    </citation>
    <scope>IDENTIFICATION</scope>
</reference>
<organism evidence="1 2">
    <name type="scientific">Loa loa</name>
    <name type="common">Eye worm</name>
    <name type="synonym">Filaria loa</name>
    <dbReference type="NCBI Taxonomy" id="7209"/>
    <lineage>
        <taxon>Eukaryota</taxon>
        <taxon>Metazoa</taxon>
        <taxon>Ecdysozoa</taxon>
        <taxon>Nematoda</taxon>
        <taxon>Chromadorea</taxon>
        <taxon>Rhabditida</taxon>
        <taxon>Spirurina</taxon>
        <taxon>Spiruromorpha</taxon>
        <taxon>Filarioidea</taxon>
        <taxon>Onchocercidae</taxon>
        <taxon>Loa</taxon>
    </lineage>
</organism>
<evidence type="ECO:0000313" key="1">
    <source>
        <dbReference type="Proteomes" id="UP000095285"/>
    </source>
</evidence>
<dbReference type="InterPro" id="IPR011993">
    <property type="entry name" value="PH-like_dom_sf"/>
</dbReference>
<dbReference type="SUPFAM" id="SSF50729">
    <property type="entry name" value="PH domain-like"/>
    <property type="match status" value="1"/>
</dbReference>
<evidence type="ECO:0000313" key="2">
    <source>
        <dbReference type="WBParaSite" id="EN70_8027"/>
    </source>
</evidence>
<keyword evidence="1" id="KW-1185">Reference proteome</keyword>
<dbReference type="AlphaFoldDB" id="A0A1I7VZM8"/>
<dbReference type="STRING" id="7209.A0A1I7VZM8"/>
<reference evidence="1" key="1">
    <citation type="submission" date="2012-04" db="EMBL/GenBank/DDBJ databases">
        <title>The Genome Sequence of Loa loa.</title>
        <authorList>
            <consortium name="The Broad Institute Genome Sequencing Platform"/>
            <consortium name="Broad Institute Genome Sequencing Center for Infectious Disease"/>
            <person name="Nutman T.B."/>
            <person name="Fink D.L."/>
            <person name="Russ C."/>
            <person name="Young S."/>
            <person name="Zeng Q."/>
            <person name="Gargeya S."/>
            <person name="Alvarado L."/>
            <person name="Berlin A."/>
            <person name="Chapman S.B."/>
            <person name="Chen Z."/>
            <person name="Freedman E."/>
            <person name="Gellesch M."/>
            <person name="Goldberg J."/>
            <person name="Griggs A."/>
            <person name="Gujja S."/>
            <person name="Heilman E.R."/>
            <person name="Heiman D."/>
            <person name="Howarth C."/>
            <person name="Mehta T."/>
            <person name="Neiman D."/>
            <person name="Pearson M."/>
            <person name="Roberts A."/>
            <person name="Saif S."/>
            <person name="Shea T."/>
            <person name="Shenoy N."/>
            <person name="Sisk P."/>
            <person name="Stolte C."/>
            <person name="Sykes S."/>
            <person name="White J."/>
            <person name="Yandava C."/>
            <person name="Haas B."/>
            <person name="Henn M.R."/>
            <person name="Nusbaum C."/>
            <person name="Birren B."/>
        </authorList>
    </citation>
    <scope>NUCLEOTIDE SEQUENCE [LARGE SCALE GENOMIC DNA]</scope>
</reference>
<dbReference type="WBParaSite" id="EN70_8027">
    <property type="protein sequence ID" value="EN70_8027"/>
    <property type="gene ID" value="EN70_8027"/>
</dbReference>
<name>A0A1I7VZM8_LOALO</name>
<dbReference type="Gene3D" id="2.30.29.30">
    <property type="entry name" value="Pleckstrin-homology domain (PH domain)/Phosphotyrosine-binding domain (PTB)"/>
    <property type="match status" value="1"/>
</dbReference>